<reference evidence="2" key="2">
    <citation type="journal article" date="2022" name="Proc. Natl. Acad. Sci. U.S.A.">
        <title>Diploid-dominant life cycles characterize the early evolution of Fungi.</title>
        <authorList>
            <person name="Amses K.R."/>
            <person name="Simmons D.R."/>
            <person name="Longcore J.E."/>
            <person name="Mondo S.J."/>
            <person name="Seto K."/>
            <person name="Jeronimo G.H."/>
            <person name="Bonds A.E."/>
            <person name="Quandt C.A."/>
            <person name="Davis W.J."/>
            <person name="Chang Y."/>
            <person name="Federici B.A."/>
            <person name="Kuo A."/>
            <person name="LaButti K."/>
            <person name="Pangilinan J."/>
            <person name="Andreopoulos W."/>
            <person name="Tritt A."/>
            <person name="Riley R."/>
            <person name="Hundley H."/>
            <person name="Johnson J."/>
            <person name="Lipzen A."/>
            <person name="Barry K."/>
            <person name="Lang B.F."/>
            <person name="Cuomo C.A."/>
            <person name="Buchler N.E."/>
            <person name="Grigoriev I.V."/>
            <person name="Spatafora J.W."/>
            <person name="Stajich J.E."/>
            <person name="James T.Y."/>
        </authorList>
    </citation>
    <scope>NUCLEOTIDE SEQUENCE</scope>
    <source>
        <strain evidence="2">AG</strain>
    </source>
</reference>
<sequence length="155" mass="18062">MLNISITPKKDKNNNRHSFLGRKREPRSRPISTSSCSSADSDQSEHRFYNRLTRIFGNSAEHLSVDEDYSSAAETSNSSQNSKRYARKHFVHREETVPAHKIPPYSPTGAWNGKFPYSNFYVRLPNGKWMIRYRSGDRDILGTDEFEGRKWHHRS</sequence>
<evidence type="ECO:0000313" key="2">
    <source>
        <dbReference type="EMBL" id="KAI8578797.1"/>
    </source>
</evidence>
<feature type="compositionally biased region" description="Low complexity" evidence="1">
    <location>
        <begin position="29"/>
        <end position="41"/>
    </location>
</feature>
<dbReference type="GeneID" id="75918740"/>
<evidence type="ECO:0000256" key="1">
    <source>
        <dbReference type="SAM" id="MobiDB-lite"/>
    </source>
</evidence>
<gene>
    <name evidence="2" type="ORF">K450DRAFT_281466</name>
</gene>
<evidence type="ECO:0000313" key="3">
    <source>
        <dbReference type="Proteomes" id="UP001206595"/>
    </source>
</evidence>
<dbReference type="Proteomes" id="UP001206595">
    <property type="component" value="Unassembled WGS sequence"/>
</dbReference>
<reference evidence="2" key="1">
    <citation type="submission" date="2021-06" db="EMBL/GenBank/DDBJ databases">
        <authorList>
            <consortium name="DOE Joint Genome Institute"/>
            <person name="Mondo S.J."/>
            <person name="Amses K.R."/>
            <person name="Simmons D.R."/>
            <person name="Longcore J.E."/>
            <person name="Seto K."/>
            <person name="Alves G.H."/>
            <person name="Bonds A.E."/>
            <person name="Quandt C.A."/>
            <person name="Davis W.J."/>
            <person name="Chang Y."/>
            <person name="Letcher P.M."/>
            <person name="Powell M.J."/>
            <person name="Kuo A."/>
            <person name="Labutti K."/>
            <person name="Pangilinan J."/>
            <person name="Andreopoulos W."/>
            <person name="Tritt A."/>
            <person name="Riley R."/>
            <person name="Hundley H."/>
            <person name="Johnson J."/>
            <person name="Lipzen A."/>
            <person name="Barry K."/>
            <person name="Berbee M.L."/>
            <person name="Buchler N.E."/>
            <person name="Grigoriev I.V."/>
            <person name="Spatafora J.W."/>
            <person name="Stajich J.E."/>
            <person name="James T.Y."/>
        </authorList>
    </citation>
    <scope>NUCLEOTIDE SEQUENCE</scope>
    <source>
        <strain evidence="2">AG</strain>
    </source>
</reference>
<protein>
    <submittedName>
        <fullName evidence="2">Uncharacterized protein</fullName>
    </submittedName>
</protein>
<dbReference type="EMBL" id="MU620926">
    <property type="protein sequence ID" value="KAI8578797.1"/>
    <property type="molecule type" value="Genomic_DNA"/>
</dbReference>
<dbReference type="AlphaFoldDB" id="A0AAD5E8D6"/>
<keyword evidence="3" id="KW-1185">Reference proteome</keyword>
<name>A0AAD5E8D6_UMBRA</name>
<comment type="caution">
    <text evidence="2">The sequence shown here is derived from an EMBL/GenBank/DDBJ whole genome shotgun (WGS) entry which is preliminary data.</text>
</comment>
<feature type="region of interest" description="Disordered" evidence="1">
    <location>
        <begin position="1"/>
        <end position="45"/>
    </location>
</feature>
<feature type="region of interest" description="Disordered" evidence="1">
    <location>
        <begin position="66"/>
        <end position="86"/>
    </location>
</feature>
<feature type="compositionally biased region" description="Polar residues" evidence="1">
    <location>
        <begin position="72"/>
        <end position="83"/>
    </location>
</feature>
<dbReference type="RefSeq" id="XP_051443801.1">
    <property type="nucleotide sequence ID" value="XM_051593398.1"/>
</dbReference>
<organism evidence="2 3">
    <name type="scientific">Umbelopsis ramanniana AG</name>
    <dbReference type="NCBI Taxonomy" id="1314678"/>
    <lineage>
        <taxon>Eukaryota</taxon>
        <taxon>Fungi</taxon>
        <taxon>Fungi incertae sedis</taxon>
        <taxon>Mucoromycota</taxon>
        <taxon>Mucoromycotina</taxon>
        <taxon>Umbelopsidomycetes</taxon>
        <taxon>Umbelopsidales</taxon>
        <taxon>Umbelopsidaceae</taxon>
        <taxon>Umbelopsis</taxon>
    </lineage>
</organism>
<accession>A0AAD5E8D6</accession>
<proteinExistence type="predicted"/>